<keyword evidence="1" id="KW-0472">Membrane</keyword>
<sequence>MSDSENKLIKNYIAQVKQKLPEWLKWKEEELKNILNDLEQQLYNEARAISGGESLTDADVQEAIMRMGTPESIAKLYKRRGTPRFYITQELIEFYLRSLFFFFGVVFFVNILGAVFQIFFKVWWVVLGEMLNG</sequence>
<dbReference type="EMBL" id="BARU01004914">
    <property type="protein sequence ID" value="GAH24792.1"/>
    <property type="molecule type" value="Genomic_DNA"/>
</dbReference>
<evidence type="ECO:0000256" key="1">
    <source>
        <dbReference type="SAM" id="Phobius"/>
    </source>
</evidence>
<keyword evidence="1" id="KW-0812">Transmembrane</keyword>
<organism evidence="2">
    <name type="scientific">marine sediment metagenome</name>
    <dbReference type="NCBI Taxonomy" id="412755"/>
    <lineage>
        <taxon>unclassified sequences</taxon>
        <taxon>metagenomes</taxon>
        <taxon>ecological metagenomes</taxon>
    </lineage>
</organism>
<comment type="caution">
    <text evidence="2">The sequence shown here is derived from an EMBL/GenBank/DDBJ whole genome shotgun (WGS) entry which is preliminary data.</text>
</comment>
<evidence type="ECO:0000313" key="2">
    <source>
        <dbReference type="EMBL" id="GAH24792.1"/>
    </source>
</evidence>
<accession>X1DWY1</accession>
<keyword evidence="1" id="KW-1133">Transmembrane helix</keyword>
<dbReference type="Pfam" id="PF22564">
    <property type="entry name" value="HAAS"/>
    <property type="match status" value="1"/>
</dbReference>
<protein>
    <submittedName>
        <fullName evidence="2">Uncharacterized protein</fullName>
    </submittedName>
</protein>
<name>X1DWY1_9ZZZZ</name>
<dbReference type="AlphaFoldDB" id="X1DWY1"/>
<feature type="non-terminal residue" evidence="2">
    <location>
        <position position="133"/>
    </location>
</feature>
<feature type="transmembrane region" description="Helical" evidence="1">
    <location>
        <begin position="94"/>
        <end position="120"/>
    </location>
</feature>
<reference evidence="2" key="1">
    <citation type="journal article" date="2014" name="Front. Microbiol.">
        <title>High frequency of phylogenetically diverse reductive dehalogenase-homologous genes in deep subseafloor sedimentary metagenomes.</title>
        <authorList>
            <person name="Kawai M."/>
            <person name="Futagami T."/>
            <person name="Toyoda A."/>
            <person name="Takaki Y."/>
            <person name="Nishi S."/>
            <person name="Hori S."/>
            <person name="Arai W."/>
            <person name="Tsubouchi T."/>
            <person name="Morono Y."/>
            <person name="Uchiyama I."/>
            <person name="Ito T."/>
            <person name="Fujiyama A."/>
            <person name="Inagaki F."/>
            <person name="Takami H."/>
        </authorList>
    </citation>
    <scope>NUCLEOTIDE SEQUENCE</scope>
    <source>
        <strain evidence="2">Expedition CK06-06</strain>
    </source>
</reference>
<proteinExistence type="predicted"/>
<gene>
    <name evidence="2" type="ORF">S03H2_09585</name>
</gene>